<dbReference type="PANTHER" id="PTHR43575">
    <property type="entry name" value="PROTEIN ABCI7, CHLOROPLASTIC"/>
    <property type="match status" value="1"/>
</dbReference>
<dbReference type="Proteomes" id="UP001168380">
    <property type="component" value="Unassembled WGS sequence"/>
</dbReference>
<dbReference type="InterPro" id="IPR000825">
    <property type="entry name" value="SUF_FeS_clus_asmbl_SufBD_core"/>
</dbReference>
<feature type="domain" description="SUF system FeS cluster assembly SufBD core" evidence="2">
    <location>
        <begin position="168"/>
        <end position="394"/>
    </location>
</feature>
<sequence>MGDLQTHALELAARQQAPEWAGDLRRRGAQRFASASWPNRRTERWKYTPLVAIAKKQLALPVDDVMALPEGELIDVDAYKIAFVNGVFSPQHSDALPEGVVTLADAEGSEIELLQAHLGRQADSQEHLFAALAEATLGQGLLVHIAAGKVLDKPLYVVHYSCGEQPLLASTRILVLAEASAELELIEHFLCDTQEQANLVTAQTEMVLGDNARVKHYRLNLEGEGVTHMGGVFAELGRDALFDGFAIATGGELIRNDYVLSHCGSGAHVELQGVYLPRGRQVVDYHTNIQHRVPHCTSNEVFRGIVGDRAKAVFNGRIHIFEQAQKTLAQLSNKNLLTSNKAEVDTKPELEIYADDVKCAHGATVAQLDETSLYYLQTRGISKEQALVMMSFGFINELIQAIKNPAVAEYLLPRLASQFGRQPDDLLVLEADTLD</sequence>
<organism evidence="4 5">
    <name type="scientific">Gilvimarinus algae</name>
    <dbReference type="NCBI Taxonomy" id="3058037"/>
    <lineage>
        <taxon>Bacteria</taxon>
        <taxon>Pseudomonadati</taxon>
        <taxon>Pseudomonadota</taxon>
        <taxon>Gammaproteobacteria</taxon>
        <taxon>Cellvibrionales</taxon>
        <taxon>Cellvibrionaceae</taxon>
        <taxon>Gilvimarinus</taxon>
    </lineage>
</organism>
<dbReference type="InterPro" id="IPR011542">
    <property type="entry name" value="SUF_FeS_clus_asmbl_SufD"/>
</dbReference>
<evidence type="ECO:0000313" key="5">
    <source>
        <dbReference type="Proteomes" id="UP001168380"/>
    </source>
</evidence>
<protein>
    <submittedName>
        <fullName evidence="4">Fe-S cluster assembly protein SufD</fullName>
    </submittedName>
</protein>
<feature type="domain" description="SUF system FeS cluster assembly SufBD N-terminal" evidence="3">
    <location>
        <begin position="19"/>
        <end position="156"/>
    </location>
</feature>
<dbReference type="InterPro" id="IPR055346">
    <property type="entry name" value="Fe-S_cluster_assembly_SufBD"/>
</dbReference>
<proteinExistence type="inferred from homology"/>
<dbReference type="SUPFAM" id="SSF101960">
    <property type="entry name" value="Stabilizer of iron transporter SufD"/>
    <property type="match status" value="1"/>
</dbReference>
<accession>A0ABT8TEZ8</accession>
<gene>
    <name evidence="4" type="primary">sufD</name>
    <name evidence="4" type="ORF">QWI16_10825</name>
</gene>
<dbReference type="RefSeq" id="WP_302713041.1">
    <property type="nucleotide sequence ID" value="NZ_JAULRT010000052.1"/>
</dbReference>
<evidence type="ECO:0000313" key="4">
    <source>
        <dbReference type="EMBL" id="MDO3382666.1"/>
    </source>
</evidence>
<comment type="similarity">
    <text evidence="1">Belongs to the iron-sulfur cluster assembly SufBD family.</text>
</comment>
<evidence type="ECO:0000259" key="3">
    <source>
        <dbReference type="Pfam" id="PF19295"/>
    </source>
</evidence>
<dbReference type="PANTHER" id="PTHR43575:SF1">
    <property type="entry name" value="PROTEIN ABCI7, CHLOROPLASTIC"/>
    <property type="match status" value="1"/>
</dbReference>
<evidence type="ECO:0000256" key="1">
    <source>
        <dbReference type="ARBA" id="ARBA00043967"/>
    </source>
</evidence>
<reference evidence="4" key="1">
    <citation type="submission" date="2023-07" db="EMBL/GenBank/DDBJ databases">
        <title>Gilvimarinus algae sp. nov., isolated from the surface of Kelp.</title>
        <authorList>
            <person name="Sun Y.Y."/>
            <person name="Gong Y."/>
            <person name="Du Z.J."/>
        </authorList>
    </citation>
    <scope>NUCLEOTIDE SEQUENCE</scope>
    <source>
        <strain evidence="4">SDUM040014</strain>
    </source>
</reference>
<name>A0ABT8TEZ8_9GAMM</name>
<dbReference type="InterPro" id="IPR037284">
    <property type="entry name" value="SUF_FeS_clus_asmbl_SufBD_sf"/>
</dbReference>
<dbReference type="Pfam" id="PF19295">
    <property type="entry name" value="SufBD_N"/>
    <property type="match status" value="1"/>
</dbReference>
<dbReference type="EMBL" id="JAULRT010000052">
    <property type="protein sequence ID" value="MDO3382666.1"/>
    <property type="molecule type" value="Genomic_DNA"/>
</dbReference>
<comment type="caution">
    <text evidence="4">The sequence shown here is derived from an EMBL/GenBank/DDBJ whole genome shotgun (WGS) entry which is preliminary data.</text>
</comment>
<dbReference type="NCBIfam" id="TIGR01981">
    <property type="entry name" value="sufD"/>
    <property type="match status" value="1"/>
</dbReference>
<evidence type="ECO:0000259" key="2">
    <source>
        <dbReference type="Pfam" id="PF01458"/>
    </source>
</evidence>
<dbReference type="Pfam" id="PF01458">
    <property type="entry name" value="SUFBD_core"/>
    <property type="match status" value="1"/>
</dbReference>
<keyword evidence="5" id="KW-1185">Reference proteome</keyword>
<dbReference type="InterPro" id="IPR045595">
    <property type="entry name" value="SufBD_N"/>
</dbReference>